<sequence length="108" mass="12759">MKITPPDREERRLRRQFTVMQRAVPPSRHLVRPLLAPNRWPVRVPIALTLIVGGLLSFLPILGLWMLPLGLMLLALDAPFLRPVIARNAIRLRHWIKRKRRNWRRSHS</sequence>
<gene>
    <name evidence="2" type="ORF">EKE94_02455</name>
</gene>
<keyword evidence="1" id="KW-0812">Transmembrane</keyword>
<evidence type="ECO:0000313" key="2">
    <source>
        <dbReference type="EMBL" id="RVV99564.1"/>
    </source>
</evidence>
<evidence type="ECO:0000256" key="1">
    <source>
        <dbReference type="SAM" id="Phobius"/>
    </source>
</evidence>
<dbReference type="RefSeq" id="WP_127905007.1">
    <property type="nucleotide sequence ID" value="NZ_RQXX01000001.1"/>
</dbReference>
<reference evidence="2 3" key="1">
    <citation type="submission" date="2018-11" db="EMBL/GenBank/DDBJ databases">
        <title>Mesobaculum littorinae gen. nov., sp. nov., isolated from Littorina scabra that represents a novel genus of the order Rhodobacteraceae.</title>
        <authorList>
            <person name="Li F."/>
        </authorList>
    </citation>
    <scope>NUCLEOTIDE SEQUENCE [LARGE SCALE GENOMIC DNA]</scope>
    <source>
        <strain evidence="2 3">M0103</strain>
    </source>
</reference>
<evidence type="ECO:0000313" key="3">
    <source>
        <dbReference type="Proteomes" id="UP000285908"/>
    </source>
</evidence>
<comment type="caution">
    <text evidence="2">The sequence shown here is derived from an EMBL/GenBank/DDBJ whole genome shotgun (WGS) entry which is preliminary data.</text>
</comment>
<dbReference type="EMBL" id="RQXX01000001">
    <property type="protein sequence ID" value="RVV99564.1"/>
    <property type="molecule type" value="Genomic_DNA"/>
</dbReference>
<protein>
    <submittedName>
        <fullName evidence="2">Tryptophan synthase subunit beta</fullName>
    </submittedName>
</protein>
<keyword evidence="1" id="KW-0472">Membrane</keyword>
<organism evidence="2 3">
    <name type="scientific">Mesobaculum littorinae</name>
    <dbReference type="NCBI Taxonomy" id="2486419"/>
    <lineage>
        <taxon>Bacteria</taxon>
        <taxon>Pseudomonadati</taxon>
        <taxon>Pseudomonadota</taxon>
        <taxon>Alphaproteobacteria</taxon>
        <taxon>Rhodobacterales</taxon>
        <taxon>Roseobacteraceae</taxon>
        <taxon>Mesobaculum</taxon>
    </lineage>
</organism>
<keyword evidence="3" id="KW-1185">Reference proteome</keyword>
<accession>A0A438ALP8</accession>
<keyword evidence="1" id="KW-1133">Transmembrane helix</keyword>
<dbReference type="OrthoDB" id="5959103at2"/>
<feature type="transmembrane region" description="Helical" evidence="1">
    <location>
        <begin position="42"/>
        <end position="65"/>
    </location>
</feature>
<dbReference type="AlphaFoldDB" id="A0A438ALP8"/>
<proteinExistence type="predicted"/>
<name>A0A438ALP8_9RHOB</name>
<dbReference type="Proteomes" id="UP000285908">
    <property type="component" value="Unassembled WGS sequence"/>
</dbReference>